<dbReference type="AlphaFoldDB" id="A0A9W6RNA2"/>
<proteinExistence type="predicted"/>
<name>A0A9W6RNA2_9ACTN</name>
<gene>
    <name evidence="1" type="ORF">Airi01_076730</name>
</gene>
<organism evidence="1 2">
    <name type="scientific">Actinoallomurus iriomotensis</name>
    <dbReference type="NCBI Taxonomy" id="478107"/>
    <lineage>
        <taxon>Bacteria</taxon>
        <taxon>Bacillati</taxon>
        <taxon>Actinomycetota</taxon>
        <taxon>Actinomycetes</taxon>
        <taxon>Streptosporangiales</taxon>
        <taxon>Thermomonosporaceae</taxon>
        <taxon>Actinoallomurus</taxon>
    </lineage>
</organism>
<evidence type="ECO:0000313" key="1">
    <source>
        <dbReference type="EMBL" id="GLY79406.1"/>
    </source>
</evidence>
<dbReference type="EMBL" id="BSTJ01000011">
    <property type="protein sequence ID" value="GLY79406.1"/>
    <property type="molecule type" value="Genomic_DNA"/>
</dbReference>
<sequence length="43" mass="4988">MEQTEEWTEARRYMGLEFLAGTRLRVLESETPDKNPTTQAITS</sequence>
<dbReference type="Proteomes" id="UP001165135">
    <property type="component" value="Unassembled WGS sequence"/>
</dbReference>
<accession>A0A9W6RNA2</accession>
<comment type="caution">
    <text evidence="1">The sequence shown here is derived from an EMBL/GenBank/DDBJ whole genome shotgun (WGS) entry which is preliminary data.</text>
</comment>
<evidence type="ECO:0000313" key="2">
    <source>
        <dbReference type="Proteomes" id="UP001165135"/>
    </source>
</evidence>
<protein>
    <submittedName>
        <fullName evidence="1">Uncharacterized protein</fullName>
    </submittedName>
</protein>
<reference evidence="1" key="1">
    <citation type="submission" date="2023-03" db="EMBL/GenBank/DDBJ databases">
        <title>Actinoallomurus iriomotensis NBRC 103681.</title>
        <authorList>
            <person name="Ichikawa N."/>
            <person name="Sato H."/>
            <person name="Tonouchi N."/>
        </authorList>
    </citation>
    <scope>NUCLEOTIDE SEQUENCE</scope>
    <source>
        <strain evidence="1">NBRC 103681</strain>
    </source>
</reference>